<protein>
    <submittedName>
        <fullName evidence="1">Uncharacterized protein</fullName>
    </submittedName>
</protein>
<reference evidence="1" key="1">
    <citation type="submission" date="2014-11" db="EMBL/GenBank/DDBJ databases">
        <authorList>
            <person name="Amaro Gonzalez C."/>
        </authorList>
    </citation>
    <scope>NUCLEOTIDE SEQUENCE</scope>
</reference>
<name>A0A0E9W510_ANGAN</name>
<dbReference type="AlphaFoldDB" id="A0A0E9W510"/>
<organism evidence="1">
    <name type="scientific">Anguilla anguilla</name>
    <name type="common">European freshwater eel</name>
    <name type="synonym">Muraena anguilla</name>
    <dbReference type="NCBI Taxonomy" id="7936"/>
    <lineage>
        <taxon>Eukaryota</taxon>
        <taxon>Metazoa</taxon>
        <taxon>Chordata</taxon>
        <taxon>Craniata</taxon>
        <taxon>Vertebrata</taxon>
        <taxon>Euteleostomi</taxon>
        <taxon>Actinopterygii</taxon>
        <taxon>Neopterygii</taxon>
        <taxon>Teleostei</taxon>
        <taxon>Anguilliformes</taxon>
        <taxon>Anguillidae</taxon>
        <taxon>Anguilla</taxon>
    </lineage>
</organism>
<evidence type="ECO:0000313" key="1">
    <source>
        <dbReference type="EMBL" id="JAH84573.1"/>
    </source>
</evidence>
<sequence length="26" mass="3011">MFILLGRFASFYTSVTPDCQMIIKDI</sequence>
<reference evidence="1" key="2">
    <citation type="journal article" date="2015" name="Fish Shellfish Immunol.">
        <title>Early steps in the European eel (Anguilla anguilla)-Vibrio vulnificus interaction in the gills: Role of the RtxA13 toxin.</title>
        <authorList>
            <person name="Callol A."/>
            <person name="Pajuelo D."/>
            <person name="Ebbesson L."/>
            <person name="Teles M."/>
            <person name="MacKenzie S."/>
            <person name="Amaro C."/>
        </authorList>
    </citation>
    <scope>NUCLEOTIDE SEQUENCE</scope>
</reference>
<proteinExistence type="predicted"/>
<accession>A0A0E9W510</accession>
<dbReference type="EMBL" id="GBXM01024004">
    <property type="protein sequence ID" value="JAH84573.1"/>
    <property type="molecule type" value="Transcribed_RNA"/>
</dbReference>